<proteinExistence type="predicted"/>
<protein>
    <submittedName>
        <fullName evidence="3">Uncharacterized protein LOC135193706</fullName>
    </submittedName>
</protein>
<keyword evidence="2" id="KW-1185">Reference proteome</keyword>
<feature type="compositionally biased region" description="Acidic residues" evidence="1">
    <location>
        <begin position="8"/>
        <end position="18"/>
    </location>
</feature>
<organism evidence="2 3">
    <name type="scientific">Vanessa tameamea</name>
    <name type="common">Kamehameha butterfly</name>
    <dbReference type="NCBI Taxonomy" id="334116"/>
    <lineage>
        <taxon>Eukaryota</taxon>
        <taxon>Metazoa</taxon>
        <taxon>Ecdysozoa</taxon>
        <taxon>Arthropoda</taxon>
        <taxon>Hexapoda</taxon>
        <taxon>Insecta</taxon>
        <taxon>Pterygota</taxon>
        <taxon>Neoptera</taxon>
        <taxon>Endopterygota</taxon>
        <taxon>Lepidoptera</taxon>
        <taxon>Glossata</taxon>
        <taxon>Ditrysia</taxon>
        <taxon>Papilionoidea</taxon>
        <taxon>Nymphalidae</taxon>
        <taxon>Nymphalinae</taxon>
        <taxon>Vanessa</taxon>
    </lineage>
</organism>
<evidence type="ECO:0000313" key="3">
    <source>
        <dbReference type="RefSeq" id="XP_064073457.1"/>
    </source>
</evidence>
<gene>
    <name evidence="3" type="primary">LOC135193706</name>
</gene>
<reference evidence="3" key="1">
    <citation type="submission" date="2025-08" db="UniProtKB">
        <authorList>
            <consortium name="RefSeq"/>
        </authorList>
    </citation>
    <scope>IDENTIFICATION</scope>
    <source>
        <tissue evidence="3">Whole body</tissue>
    </source>
</reference>
<dbReference type="Proteomes" id="UP001652626">
    <property type="component" value="Chromosome 16"/>
</dbReference>
<accession>A0ABM4AQ91</accession>
<evidence type="ECO:0000256" key="1">
    <source>
        <dbReference type="SAM" id="MobiDB-lite"/>
    </source>
</evidence>
<dbReference type="RefSeq" id="XP_064073457.1">
    <property type="nucleotide sequence ID" value="XM_064217387.1"/>
</dbReference>
<evidence type="ECO:0000313" key="2">
    <source>
        <dbReference type="Proteomes" id="UP001652626"/>
    </source>
</evidence>
<feature type="region of interest" description="Disordered" evidence="1">
    <location>
        <begin position="1"/>
        <end position="25"/>
    </location>
</feature>
<sequence>MFLPAPDEVSDTESEEENTTTTEKPGDFNLEYLEATNQQHDIQEFNEITKLINNATRRYQGSYHGVISVSNSDPYVPNINDMFKSLTEDKLLSRRIANPPNVIIKNLTIDVEKINITTIIAKLKSFARTFENNTGEDVLLKDNKARRLAYVGRLYQWYRASTVLVKNKLFDLMLQLIYMARHKIKQLENEPYYNPSDTSYRIAFLYRRLRRLWKRLLDVFTTMTRNRSVFDRVNPFLILHHKAAKLHVDFLYLWWLLIKLHEKYDYRHGIPNTTPID</sequence>
<dbReference type="GeneID" id="135193706"/>
<name>A0ABM4AQ91_VANTA</name>